<feature type="domain" description="Rab effector MyRIP/Melanophilin" evidence="4">
    <location>
        <begin position="21"/>
        <end position="106"/>
    </location>
</feature>
<dbReference type="GO" id="GO:0017022">
    <property type="term" value="F:myosin binding"/>
    <property type="evidence" value="ECO:0007669"/>
    <property type="project" value="TreeGrafter"/>
</dbReference>
<evidence type="ECO:0000259" key="4">
    <source>
        <dbReference type="Pfam" id="PF04698"/>
    </source>
</evidence>
<dbReference type="GeneTree" id="ENSGT00950000183138"/>
<sequence>MNEYFPSITSNDNPMIIDVADVRQAAESYRELEENVYMTSGKSFDLEKKLRHLEQSAKNRFGGATDSELSDLEDVVALTAHRVQSTESEVSDLENKLAALSASGKKKISGSQNRKRFNQDFPTSKAQSIL</sequence>
<evidence type="ECO:0000313" key="5">
    <source>
        <dbReference type="Ensembl" id="ENSHHUP00000042805.1"/>
    </source>
</evidence>
<dbReference type="GO" id="GO:0030864">
    <property type="term" value="C:cortical actin cytoskeleton"/>
    <property type="evidence" value="ECO:0007669"/>
    <property type="project" value="TreeGrafter"/>
</dbReference>
<dbReference type="GO" id="GO:0003779">
    <property type="term" value="F:actin binding"/>
    <property type="evidence" value="ECO:0007669"/>
    <property type="project" value="TreeGrafter"/>
</dbReference>
<dbReference type="PANTHER" id="PTHR14555">
    <property type="entry name" value="MYELIN-ASSOCIATED OLIGODENDROCYTIC BASIC PROTEIN MOBP -RELATED"/>
    <property type="match status" value="1"/>
</dbReference>
<keyword evidence="1" id="KW-0479">Metal-binding</keyword>
<dbReference type="Ensembl" id="ENSHHUT00000044423.1">
    <property type="protein sequence ID" value="ENSHHUP00000042805.1"/>
    <property type="gene ID" value="ENSHHUG00000026324.1"/>
</dbReference>
<proteinExistence type="predicted"/>
<dbReference type="GO" id="GO:0008270">
    <property type="term" value="F:zinc ion binding"/>
    <property type="evidence" value="ECO:0007669"/>
    <property type="project" value="UniProtKB-KW"/>
</dbReference>
<keyword evidence="2" id="KW-0862">Zinc</keyword>
<name>A0A4W5MZL6_9TELE</name>
<feature type="compositionally biased region" description="Polar residues" evidence="3">
    <location>
        <begin position="120"/>
        <end position="130"/>
    </location>
</feature>
<dbReference type="Pfam" id="PF04698">
    <property type="entry name" value="Rab_eff_C"/>
    <property type="match status" value="1"/>
</dbReference>
<evidence type="ECO:0000256" key="2">
    <source>
        <dbReference type="ARBA" id="ARBA00022833"/>
    </source>
</evidence>
<organism evidence="5 6">
    <name type="scientific">Hucho hucho</name>
    <name type="common">huchen</name>
    <dbReference type="NCBI Taxonomy" id="62062"/>
    <lineage>
        <taxon>Eukaryota</taxon>
        <taxon>Metazoa</taxon>
        <taxon>Chordata</taxon>
        <taxon>Craniata</taxon>
        <taxon>Vertebrata</taxon>
        <taxon>Euteleostomi</taxon>
        <taxon>Actinopterygii</taxon>
        <taxon>Neopterygii</taxon>
        <taxon>Teleostei</taxon>
        <taxon>Protacanthopterygii</taxon>
        <taxon>Salmoniformes</taxon>
        <taxon>Salmonidae</taxon>
        <taxon>Salmoninae</taxon>
        <taxon>Hucho</taxon>
    </lineage>
</organism>
<feature type="region of interest" description="Disordered" evidence="3">
    <location>
        <begin position="102"/>
        <end position="130"/>
    </location>
</feature>
<protein>
    <recommendedName>
        <fullName evidence="4">Rab effector MyRIP/Melanophilin domain-containing protein</fullName>
    </recommendedName>
</protein>
<reference evidence="5" key="2">
    <citation type="submission" date="2025-08" db="UniProtKB">
        <authorList>
            <consortium name="Ensembl"/>
        </authorList>
    </citation>
    <scope>IDENTIFICATION</scope>
</reference>
<reference evidence="6" key="1">
    <citation type="submission" date="2018-06" db="EMBL/GenBank/DDBJ databases">
        <title>Genome assembly of Danube salmon.</title>
        <authorList>
            <person name="Macqueen D.J."/>
            <person name="Gundappa M.K."/>
        </authorList>
    </citation>
    <scope>NUCLEOTIDE SEQUENCE [LARGE SCALE GENOMIC DNA]</scope>
</reference>
<accession>A0A4W5MZL6</accession>
<evidence type="ECO:0000256" key="1">
    <source>
        <dbReference type="ARBA" id="ARBA00022771"/>
    </source>
</evidence>
<keyword evidence="6" id="KW-1185">Reference proteome</keyword>
<dbReference type="InterPro" id="IPR006788">
    <property type="entry name" value="Myrip/Melanophilin"/>
</dbReference>
<dbReference type="InterPro" id="IPR051745">
    <property type="entry name" value="Intracell_Transport_Effector"/>
</dbReference>
<evidence type="ECO:0000313" key="6">
    <source>
        <dbReference type="Proteomes" id="UP000314982"/>
    </source>
</evidence>
<dbReference type="Proteomes" id="UP000314982">
    <property type="component" value="Unassembled WGS sequence"/>
</dbReference>
<feature type="compositionally biased region" description="Basic residues" evidence="3">
    <location>
        <begin position="104"/>
        <end position="116"/>
    </location>
</feature>
<reference evidence="5" key="3">
    <citation type="submission" date="2025-09" db="UniProtKB">
        <authorList>
            <consortium name="Ensembl"/>
        </authorList>
    </citation>
    <scope>IDENTIFICATION</scope>
</reference>
<dbReference type="AlphaFoldDB" id="A0A4W5MZL6"/>
<evidence type="ECO:0000256" key="3">
    <source>
        <dbReference type="SAM" id="MobiDB-lite"/>
    </source>
</evidence>
<dbReference type="PANTHER" id="PTHR14555:SF1">
    <property type="entry name" value="MELANOPHILIN"/>
    <property type="match status" value="1"/>
</dbReference>
<keyword evidence="1" id="KW-0863">Zinc-finger</keyword>